<sequence length="307" mass="35065">MSNQQILYDEKVERKSLSKLMQFFIDVKFLLKGKVLVANVLPVLTGFCLALYISNQSFQDNLWLFLLTMMGSTFVISGALMLNNWYEVDLDKKMKRTEKRPTVNGNFSLNSVLWAGIITTIIGHGLLLLVTWEAALYSFLGWFVYVILYTFWSKRKFTWNTIIGSVSGAFTPLIGWAALLPANHLIPITMFIILFIWQIPHSLAVYINRLEDYKNAGVPMFPVVRGVHESIKHNLLWVAHLIPFPFLLVGTLGWSFVIFATILGLAWVVYSVKGFKANDKQKWAKGNLRFSLVYLILLSLFMILIGV</sequence>
<feature type="transmembrane region" description="Helical" evidence="9">
    <location>
        <begin position="235"/>
        <end position="268"/>
    </location>
</feature>
<accession>A0ABT2WK74</accession>
<dbReference type="EC" id="2.5.1.141" evidence="9"/>
<dbReference type="NCBIfam" id="TIGR01473">
    <property type="entry name" value="cyoE_ctaB"/>
    <property type="match status" value="1"/>
</dbReference>
<dbReference type="HAMAP" id="MF_00154">
    <property type="entry name" value="CyoE_CtaB"/>
    <property type="match status" value="1"/>
</dbReference>
<evidence type="ECO:0000313" key="11">
    <source>
        <dbReference type="Proteomes" id="UP001208656"/>
    </source>
</evidence>
<comment type="subunit">
    <text evidence="9">Interacts with CtaA.</text>
</comment>
<feature type="transmembrane region" description="Helical" evidence="9">
    <location>
        <begin position="35"/>
        <end position="53"/>
    </location>
</feature>
<evidence type="ECO:0000256" key="9">
    <source>
        <dbReference type="HAMAP-Rule" id="MF_00154"/>
    </source>
</evidence>
<dbReference type="GO" id="GO:0008495">
    <property type="term" value="F:protoheme IX farnesyltransferase activity"/>
    <property type="evidence" value="ECO:0007669"/>
    <property type="project" value="UniProtKB-EC"/>
</dbReference>
<gene>
    <name evidence="10" type="primary">cyoE</name>
    <name evidence="9" type="synonym">ctaB</name>
    <name evidence="10" type="ORF">OEV82_08130</name>
</gene>
<feature type="transmembrane region" description="Helical" evidence="9">
    <location>
        <begin position="288"/>
        <end position="306"/>
    </location>
</feature>
<dbReference type="Gene3D" id="1.10.357.140">
    <property type="entry name" value="UbiA prenyltransferase"/>
    <property type="match status" value="1"/>
</dbReference>
<evidence type="ECO:0000256" key="7">
    <source>
        <dbReference type="ARBA" id="ARBA00023136"/>
    </source>
</evidence>
<keyword evidence="7 9" id="KW-0472">Membrane</keyword>
<dbReference type="PANTHER" id="PTHR43448">
    <property type="entry name" value="PROTOHEME IX FARNESYLTRANSFERASE, MITOCHONDRIAL"/>
    <property type="match status" value="1"/>
</dbReference>
<evidence type="ECO:0000256" key="6">
    <source>
        <dbReference type="ARBA" id="ARBA00023133"/>
    </source>
</evidence>
<dbReference type="PANTHER" id="PTHR43448:SF2">
    <property type="entry name" value="PROTOHEME IX FARNESYLTRANSFERASE, MITOCHONDRIAL"/>
    <property type="match status" value="1"/>
</dbReference>
<dbReference type="Proteomes" id="UP001208656">
    <property type="component" value="Unassembled WGS sequence"/>
</dbReference>
<evidence type="ECO:0000313" key="10">
    <source>
        <dbReference type="EMBL" id="MCU9594422.1"/>
    </source>
</evidence>
<feature type="transmembrane region" description="Helical" evidence="9">
    <location>
        <begin position="107"/>
        <end position="128"/>
    </location>
</feature>
<keyword evidence="2 9" id="KW-1003">Cell membrane</keyword>
<reference evidence="10 11" key="1">
    <citation type="submission" date="2022-10" db="EMBL/GenBank/DDBJ databases">
        <title>Description of Fervidibacillus gen. nov. in the family Fervidibacillaceae fam. nov. with two species, Fervidibacillus albus sp. nov., and Fervidibacillus halotolerans sp. nov., isolated from tidal flat sediments.</title>
        <authorList>
            <person name="Kwon K.K."/>
            <person name="Yang S.-H."/>
        </authorList>
    </citation>
    <scope>NUCLEOTIDE SEQUENCE [LARGE SCALE GENOMIC DNA]</scope>
    <source>
        <strain evidence="10 11">DSM 23332</strain>
    </source>
</reference>
<comment type="catalytic activity">
    <reaction evidence="8 9">
        <text>heme b + (2E,6E)-farnesyl diphosphate + H2O = Fe(II)-heme o + diphosphate</text>
        <dbReference type="Rhea" id="RHEA:28070"/>
        <dbReference type="ChEBI" id="CHEBI:15377"/>
        <dbReference type="ChEBI" id="CHEBI:33019"/>
        <dbReference type="ChEBI" id="CHEBI:60344"/>
        <dbReference type="ChEBI" id="CHEBI:60530"/>
        <dbReference type="ChEBI" id="CHEBI:175763"/>
        <dbReference type="EC" id="2.5.1.141"/>
    </reaction>
</comment>
<evidence type="ECO:0000256" key="3">
    <source>
        <dbReference type="ARBA" id="ARBA00022679"/>
    </source>
</evidence>
<comment type="caution">
    <text evidence="10">The sequence shown here is derived from an EMBL/GenBank/DDBJ whole genome shotgun (WGS) entry which is preliminary data.</text>
</comment>
<evidence type="ECO:0000256" key="4">
    <source>
        <dbReference type="ARBA" id="ARBA00022692"/>
    </source>
</evidence>
<comment type="function">
    <text evidence="9">Converts heme B (protoheme IX) to heme O by substitution of the vinyl group on carbon 2 of heme B porphyrin ring with a hydroxyethyl farnesyl side group.</text>
</comment>
<dbReference type="InterPro" id="IPR044878">
    <property type="entry name" value="UbiA_sf"/>
</dbReference>
<feature type="transmembrane region" description="Helical" evidence="9">
    <location>
        <begin position="159"/>
        <end position="179"/>
    </location>
</feature>
<name>A0ABT2WK74_9BACI</name>
<keyword evidence="5 9" id="KW-1133">Transmembrane helix</keyword>
<dbReference type="PROSITE" id="PS00943">
    <property type="entry name" value="UBIA"/>
    <property type="match status" value="1"/>
</dbReference>
<feature type="transmembrane region" description="Helical" evidence="9">
    <location>
        <begin position="185"/>
        <end position="207"/>
    </location>
</feature>
<keyword evidence="3 9" id="KW-0808">Transferase</keyword>
<comment type="miscellaneous">
    <text evidence="9">Carbon 2 of the heme B porphyrin ring is defined according to the Fischer nomenclature.</text>
</comment>
<evidence type="ECO:0000256" key="1">
    <source>
        <dbReference type="ARBA" id="ARBA00004141"/>
    </source>
</evidence>
<organism evidence="10 11">
    <name type="scientific">Pallidibacillus thermolactis</name>
    <dbReference type="NCBI Taxonomy" id="251051"/>
    <lineage>
        <taxon>Bacteria</taxon>
        <taxon>Bacillati</taxon>
        <taxon>Bacillota</taxon>
        <taxon>Bacilli</taxon>
        <taxon>Bacillales</taxon>
        <taxon>Bacillaceae</taxon>
        <taxon>Pallidibacillus</taxon>
    </lineage>
</organism>
<keyword evidence="6 9" id="KW-0350">Heme biosynthesis</keyword>
<dbReference type="InterPro" id="IPR030470">
    <property type="entry name" value="UbiA_prenylTrfase_CS"/>
</dbReference>
<feature type="transmembrane region" description="Helical" evidence="9">
    <location>
        <begin position="134"/>
        <end position="152"/>
    </location>
</feature>
<evidence type="ECO:0000256" key="5">
    <source>
        <dbReference type="ARBA" id="ARBA00022989"/>
    </source>
</evidence>
<dbReference type="EMBL" id="JAOUSE010000020">
    <property type="protein sequence ID" value="MCU9594422.1"/>
    <property type="molecule type" value="Genomic_DNA"/>
</dbReference>
<evidence type="ECO:0000256" key="2">
    <source>
        <dbReference type="ARBA" id="ARBA00022475"/>
    </source>
</evidence>
<comment type="pathway">
    <text evidence="9">Porphyrin-containing compound metabolism; heme O biosynthesis; heme O from protoheme: step 1/1.</text>
</comment>
<evidence type="ECO:0000256" key="8">
    <source>
        <dbReference type="ARBA" id="ARBA00047690"/>
    </source>
</evidence>
<dbReference type="RefSeq" id="WP_173660836.1">
    <property type="nucleotide sequence ID" value="NZ_JAOUSE010000020.1"/>
</dbReference>
<dbReference type="CDD" id="cd13957">
    <property type="entry name" value="PT_UbiA_Cox10"/>
    <property type="match status" value="1"/>
</dbReference>
<comment type="subcellular location">
    <subcellularLocation>
        <location evidence="9">Cell membrane</location>
        <topology evidence="9">Multi-pass membrane protein</topology>
    </subcellularLocation>
    <subcellularLocation>
        <location evidence="1">Membrane</location>
        <topology evidence="1">Multi-pass membrane protein</topology>
    </subcellularLocation>
</comment>
<proteinExistence type="inferred from homology"/>
<dbReference type="Pfam" id="PF01040">
    <property type="entry name" value="UbiA"/>
    <property type="match status" value="1"/>
</dbReference>
<protein>
    <recommendedName>
        <fullName evidence="9">Protoheme IX farnesyltransferase</fullName>
        <ecNumber evidence="9">2.5.1.141</ecNumber>
    </recommendedName>
    <alternativeName>
        <fullName evidence="9">Heme B farnesyltransferase</fullName>
    </alternativeName>
    <alternativeName>
        <fullName evidence="9">Heme O synthase</fullName>
    </alternativeName>
</protein>
<keyword evidence="11" id="KW-1185">Reference proteome</keyword>
<dbReference type="InterPro" id="IPR000537">
    <property type="entry name" value="UbiA_prenyltransferase"/>
</dbReference>
<comment type="similarity">
    <text evidence="9">Belongs to the UbiA prenyltransferase family. Protoheme IX farnesyltransferase subfamily.</text>
</comment>
<dbReference type="InterPro" id="IPR006369">
    <property type="entry name" value="Protohaem_IX_farnesylTrfase"/>
</dbReference>
<feature type="transmembrane region" description="Helical" evidence="9">
    <location>
        <begin position="65"/>
        <end position="86"/>
    </location>
</feature>
<keyword evidence="4 9" id="KW-0812">Transmembrane</keyword>